<feature type="transmembrane region" description="Helical" evidence="1">
    <location>
        <begin position="12"/>
        <end position="40"/>
    </location>
</feature>
<gene>
    <name evidence="2" type="ORF">E5161_09350</name>
</gene>
<dbReference type="RefSeq" id="WP_136777460.1">
    <property type="nucleotide sequence ID" value="NZ_SUPK01000004.1"/>
</dbReference>
<feature type="transmembrane region" description="Helical" evidence="1">
    <location>
        <begin position="118"/>
        <end position="140"/>
    </location>
</feature>
<organism evidence="2 3">
    <name type="scientific">Cohnella pontilimi</name>
    <dbReference type="NCBI Taxonomy" id="2564100"/>
    <lineage>
        <taxon>Bacteria</taxon>
        <taxon>Bacillati</taxon>
        <taxon>Bacillota</taxon>
        <taxon>Bacilli</taxon>
        <taxon>Bacillales</taxon>
        <taxon>Paenibacillaceae</taxon>
        <taxon>Cohnella</taxon>
    </lineage>
</organism>
<keyword evidence="1" id="KW-0472">Membrane</keyword>
<keyword evidence="1" id="KW-0812">Transmembrane</keyword>
<sequence length="150" mass="16519">MEKISVAPRKWLLTLHLLFSAIMLGNAVAFLILSLTAAAVHDAEALKATYASMHVLARTSVRASTIGAVVTGVLLSVLTRWGLFRFYWIIAKEALAIVAIGLGPFGMYFWTLKAGSSWQLWSGIVVQILTLASLFVISVFKPWGQRQRKN</sequence>
<dbReference type="OrthoDB" id="156858at2"/>
<reference evidence="2 3" key="1">
    <citation type="submission" date="2019-04" db="EMBL/GenBank/DDBJ databases">
        <title>Cohnella sp. nov., isolated from soil.</title>
        <authorList>
            <person name="Kim W."/>
        </authorList>
    </citation>
    <scope>NUCLEOTIDE SEQUENCE [LARGE SCALE GENOMIC DNA]</scope>
    <source>
        <strain evidence="2 3">CAU 1483</strain>
    </source>
</reference>
<comment type="caution">
    <text evidence="2">The sequence shown here is derived from an EMBL/GenBank/DDBJ whole genome shotgun (WGS) entry which is preliminary data.</text>
</comment>
<proteinExistence type="predicted"/>
<dbReference type="Proteomes" id="UP000309673">
    <property type="component" value="Unassembled WGS sequence"/>
</dbReference>
<name>A0A4U0FBP3_9BACL</name>
<dbReference type="EMBL" id="SUPK01000004">
    <property type="protein sequence ID" value="TJY42205.1"/>
    <property type="molecule type" value="Genomic_DNA"/>
</dbReference>
<protein>
    <recommendedName>
        <fullName evidence="4">DUF2269 family protein</fullName>
    </recommendedName>
</protein>
<dbReference type="AlphaFoldDB" id="A0A4U0FBP3"/>
<accession>A0A4U0FBP3</accession>
<evidence type="ECO:0000313" key="3">
    <source>
        <dbReference type="Proteomes" id="UP000309673"/>
    </source>
</evidence>
<keyword evidence="1" id="KW-1133">Transmembrane helix</keyword>
<feature type="transmembrane region" description="Helical" evidence="1">
    <location>
        <begin position="60"/>
        <end position="82"/>
    </location>
</feature>
<keyword evidence="3" id="KW-1185">Reference proteome</keyword>
<feature type="transmembrane region" description="Helical" evidence="1">
    <location>
        <begin position="94"/>
        <end position="112"/>
    </location>
</feature>
<evidence type="ECO:0000313" key="2">
    <source>
        <dbReference type="EMBL" id="TJY42205.1"/>
    </source>
</evidence>
<evidence type="ECO:0008006" key="4">
    <source>
        <dbReference type="Google" id="ProtNLM"/>
    </source>
</evidence>
<evidence type="ECO:0000256" key="1">
    <source>
        <dbReference type="SAM" id="Phobius"/>
    </source>
</evidence>